<dbReference type="EMBL" id="CYZE01000004">
    <property type="protein sequence ID" value="CUO21501.1"/>
    <property type="molecule type" value="Genomic_DNA"/>
</dbReference>
<dbReference type="RefSeq" id="WP_055654922.1">
    <property type="nucleotide sequence ID" value="NZ_CABIXC010000004.1"/>
</dbReference>
<dbReference type="PANTHER" id="PTHR37691:SF1">
    <property type="entry name" value="BLR3518 PROTEIN"/>
    <property type="match status" value="1"/>
</dbReference>
<organism evidence="1 2">
    <name type="scientific">Hungatella hathewayi</name>
    <dbReference type="NCBI Taxonomy" id="154046"/>
    <lineage>
        <taxon>Bacteria</taxon>
        <taxon>Bacillati</taxon>
        <taxon>Bacillota</taxon>
        <taxon>Clostridia</taxon>
        <taxon>Lachnospirales</taxon>
        <taxon>Lachnospiraceae</taxon>
        <taxon>Hungatella</taxon>
    </lineage>
</organism>
<dbReference type="AlphaFoldDB" id="A0A174D7B7"/>
<dbReference type="SUPFAM" id="SSF75169">
    <property type="entry name" value="DsrEFH-like"/>
    <property type="match status" value="1"/>
</dbReference>
<dbReference type="InterPro" id="IPR003787">
    <property type="entry name" value="Sulphur_relay_DsrE/F-like"/>
</dbReference>
<gene>
    <name evidence="1" type="ORF">ERS852407_02179</name>
</gene>
<dbReference type="Pfam" id="PF02635">
    <property type="entry name" value="DsrE"/>
    <property type="match status" value="1"/>
</dbReference>
<accession>A0A174D7B7</accession>
<dbReference type="Proteomes" id="UP000095651">
    <property type="component" value="Unassembled WGS sequence"/>
</dbReference>
<reference evidence="1 2" key="1">
    <citation type="submission" date="2015-09" db="EMBL/GenBank/DDBJ databases">
        <authorList>
            <consortium name="Pathogen Informatics"/>
        </authorList>
    </citation>
    <scope>NUCLEOTIDE SEQUENCE [LARGE SCALE GENOMIC DNA]</scope>
    <source>
        <strain evidence="1 2">2789STDY5608850</strain>
    </source>
</reference>
<dbReference type="PANTHER" id="PTHR37691">
    <property type="entry name" value="BLR3518 PROTEIN"/>
    <property type="match status" value="1"/>
</dbReference>
<dbReference type="InterPro" id="IPR027396">
    <property type="entry name" value="DsrEFH-like"/>
</dbReference>
<name>A0A174D7B7_9FIRM</name>
<protein>
    <submittedName>
        <fullName evidence="1">Uncharacterized conserved protein</fullName>
    </submittedName>
</protein>
<proteinExistence type="predicted"/>
<sequence length="113" mass="12387">MKVIYHIDEMDRWPLVLGNVKNMTAYYHEQKESYTIEVLANSAAVNGYAVTSPEHEDAMKALAGEGVVFAACSNALKGNAMTKDDIFDFITVVPAGVVELAARQAEGYAYIRP</sequence>
<evidence type="ECO:0000313" key="2">
    <source>
        <dbReference type="Proteomes" id="UP000095651"/>
    </source>
</evidence>
<dbReference type="Gene3D" id="3.40.1260.10">
    <property type="entry name" value="DsrEFH-like"/>
    <property type="match status" value="1"/>
</dbReference>
<evidence type="ECO:0000313" key="1">
    <source>
        <dbReference type="EMBL" id="CUO21501.1"/>
    </source>
</evidence>